<organism evidence="3 4">
    <name type="scientific">Xenopus tropicalis</name>
    <name type="common">Western clawed frog</name>
    <name type="synonym">Silurana tropicalis</name>
    <dbReference type="NCBI Taxonomy" id="8364"/>
    <lineage>
        <taxon>Eukaryota</taxon>
        <taxon>Metazoa</taxon>
        <taxon>Chordata</taxon>
        <taxon>Craniata</taxon>
        <taxon>Vertebrata</taxon>
        <taxon>Euteleostomi</taxon>
        <taxon>Amphibia</taxon>
        <taxon>Batrachia</taxon>
        <taxon>Anura</taxon>
        <taxon>Pipoidea</taxon>
        <taxon>Pipidae</taxon>
        <taxon>Xenopodinae</taxon>
        <taxon>Xenopus</taxon>
        <taxon>Silurana</taxon>
    </lineage>
</organism>
<dbReference type="GeneID" id="100486230"/>
<reference evidence="4" key="1">
    <citation type="submission" date="2025-08" db="UniProtKB">
        <authorList>
            <consortium name="RefSeq"/>
        </authorList>
    </citation>
    <scope>IDENTIFICATION</scope>
    <source>
        <strain evidence="4">Nigerian</strain>
        <tissue evidence="4">Liver and blood</tissue>
    </source>
</reference>
<dbReference type="Pfam" id="PF00927">
    <property type="entry name" value="Transglut_C"/>
    <property type="match status" value="2"/>
</dbReference>
<feature type="domain" description="Transglutaminase C-terminal" evidence="2">
    <location>
        <begin position="141"/>
        <end position="237"/>
    </location>
</feature>
<dbReference type="OMA" id="WRYAIAN"/>
<comment type="similarity">
    <text evidence="1">Belongs to the transglutaminase superfamily. Transglutaminase family.</text>
</comment>
<dbReference type="GO" id="GO:0003810">
    <property type="term" value="F:protein-glutamine gamma-glutamyltransferase activity"/>
    <property type="evidence" value="ECO:0007669"/>
    <property type="project" value="InterPro"/>
</dbReference>
<evidence type="ECO:0000259" key="2">
    <source>
        <dbReference type="Pfam" id="PF00927"/>
    </source>
</evidence>
<dbReference type="FunFam" id="2.60.40.10:FF:000171">
    <property type="entry name" value="protein-glutamine gamma-glutamyltransferase 6"/>
    <property type="match status" value="1"/>
</dbReference>
<dbReference type="PANTHER" id="PTHR11590:SF36">
    <property type="entry name" value="PROTEIN-GLUTAMINE GAMMA-GLUTAMYLTRANSFERASE E"/>
    <property type="match status" value="1"/>
</dbReference>
<dbReference type="Xenbase" id="XB-GENE-22168656">
    <property type="gene designation" value="tgm7"/>
</dbReference>
<dbReference type="AlphaFoldDB" id="A0A8J1IYM5"/>
<dbReference type="InterPro" id="IPR050779">
    <property type="entry name" value="Transglutaminase"/>
</dbReference>
<evidence type="ECO:0000313" key="4">
    <source>
        <dbReference type="RefSeq" id="XP_031750714.1"/>
    </source>
</evidence>
<feature type="domain" description="Transglutaminase C-terminal" evidence="2">
    <location>
        <begin position="29"/>
        <end position="120"/>
    </location>
</feature>
<protein>
    <submittedName>
        <fullName evidence="4">Protein-glutamine gamma-glutamyltransferase E-like isoform X1</fullName>
    </submittedName>
</protein>
<dbReference type="InterPro" id="IPR036238">
    <property type="entry name" value="Transglutaminase_C_sf"/>
</dbReference>
<dbReference type="OrthoDB" id="9890266at2759"/>
<dbReference type="InterPro" id="IPR013783">
    <property type="entry name" value="Ig-like_fold"/>
</dbReference>
<evidence type="ECO:0000313" key="3">
    <source>
        <dbReference type="Proteomes" id="UP000008143"/>
    </source>
</evidence>
<dbReference type="PANTHER" id="PTHR11590">
    <property type="entry name" value="PROTEIN-GLUTAMINE GAMMA-GLUTAMYLTRANSFERASE"/>
    <property type="match status" value="1"/>
</dbReference>
<evidence type="ECO:0000256" key="1">
    <source>
        <dbReference type="ARBA" id="ARBA00005968"/>
    </source>
</evidence>
<dbReference type="AGR" id="Xenbase:XB-GENE-22168656"/>
<keyword evidence="3" id="KW-1185">Reference proteome</keyword>
<dbReference type="InterPro" id="IPR008958">
    <property type="entry name" value="Transglutaminase_C"/>
</dbReference>
<dbReference type="Proteomes" id="UP000008143">
    <property type="component" value="Chromosome 10"/>
</dbReference>
<dbReference type="Gene3D" id="2.60.40.10">
    <property type="entry name" value="Immunoglobulins"/>
    <property type="match status" value="2"/>
</dbReference>
<dbReference type="CTD" id="116179"/>
<dbReference type="RefSeq" id="XP_031750714.1">
    <property type="nucleotide sequence ID" value="XM_031894854.1"/>
</dbReference>
<proteinExistence type="inferred from homology"/>
<name>A0A8J1IYM5_XENTR</name>
<dbReference type="FunFam" id="2.60.40.10:FF:000090">
    <property type="entry name" value="Protein-glutamine gamma-glutamyltransferase 2"/>
    <property type="match status" value="1"/>
</dbReference>
<accession>A0A8J1IYM5</accession>
<sequence length="240" mass="26564">MLTEQASLNKTVKLAMSSSFPLSTATYISGAFKVTGERVVGKDVTVTLTITNLTCNSKSIKVNITAFSILYTNKEMHQLLNETRTLCLKGKEEKEVPLTIKYEQYEDLLTADNMIEVHAVCSSEKTNEKLVVETNIALENPKFEIQLVGKAIINKSTTVQIIFKNPLNKDLTDIVVIVEGSGLIKEPITIQGGSVEAKDSITIPVTFTPYKEGEKYVLADFTCNKFKNIKGHLQINVQAE</sequence>
<evidence type="ECO:0000313" key="5">
    <source>
        <dbReference type="Xenbase" id="XB-GENE-22168656"/>
    </source>
</evidence>
<gene>
    <name evidence="4 5" type="primary">tgm7</name>
</gene>
<dbReference type="SUPFAM" id="SSF49309">
    <property type="entry name" value="Transglutaminase, two C-terminal domains"/>
    <property type="match status" value="2"/>
</dbReference>